<proteinExistence type="inferred from homology"/>
<organism evidence="8 9">
    <name type="scientific">Blautia wexlerae</name>
    <dbReference type="NCBI Taxonomy" id="418240"/>
    <lineage>
        <taxon>Bacteria</taxon>
        <taxon>Bacillati</taxon>
        <taxon>Bacillota</taxon>
        <taxon>Clostridia</taxon>
        <taxon>Lachnospirales</taxon>
        <taxon>Lachnospiraceae</taxon>
        <taxon>Blautia</taxon>
    </lineage>
</organism>
<evidence type="ECO:0000313" key="8">
    <source>
        <dbReference type="EMBL" id="CUN97376.1"/>
    </source>
</evidence>
<feature type="active site" evidence="6">
    <location>
        <position position="80"/>
    </location>
</feature>
<dbReference type="Gene3D" id="3.40.50.150">
    <property type="entry name" value="Vaccinia Virus protein VP39"/>
    <property type="match status" value="1"/>
</dbReference>
<protein>
    <recommendedName>
        <fullName evidence="1">DNA (cytosine-5-)-methyltransferase</fullName>
        <ecNumber evidence="1">2.1.1.37</ecNumber>
    </recommendedName>
</protein>
<evidence type="ECO:0000256" key="3">
    <source>
        <dbReference type="ARBA" id="ARBA00022679"/>
    </source>
</evidence>
<evidence type="ECO:0000256" key="4">
    <source>
        <dbReference type="ARBA" id="ARBA00022691"/>
    </source>
</evidence>
<keyword evidence="5" id="KW-0680">Restriction system</keyword>
<reference evidence="8 9" key="1">
    <citation type="submission" date="2015-09" db="EMBL/GenBank/DDBJ databases">
        <authorList>
            <consortium name="Pathogen Informatics"/>
        </authorList>
    </citation>
    <scope>NUCLEOTIDE SEQUENCE [LARGE SCALE GENOMIC DNA]</scope>
    <source>
        <strain evidence="8 9">2789STDY5834863</strain>
    </source>
</reference>
<dbReference type="NCBIfam" id="TIGR00675">
    <property type="entry name" value="dcm"/>
    <property type="match status" value="1"/>
</dbReference>
<dbReference type="InterPro" id="IPR029063">
    <property type="entry name" value="SAM-dependent_MTases_sf"/>
</dbReference>
<dbReference type="InterPro" id="IPR050750">
    <property type="entry name" value="C5-MTase"/>
</dbReference>
<dbReference type="Pfam" id="PF00145">
    <property type="entry name" value="DNA_methylase"/>
    <property type="match status" value="1"/>
</dbReference>
<keyword evidence="2 6" id="KW-0489">Methyltransferase</keyword>
<name>A0A174BCD3_9FIRM</name>
<dbReference type="PROSITE" id="PS51679">
    <property type="entry name" value="SAM_MT_C5"/>
    <property type="match status" value="1"/>
</dbReference>
<dbReference type="PRINTS" id="PR00105">
    <property type="entry name" value="C5METTRFRASE"/>
</dbReference>
<evidence type="ECO:0000313" key="9">
    <source>
        <dbReference type="Proteomes" id="UP000095431"/>
    </source>
</evidence>
<dbReference type="EC" id="2.1.1.37" evidence="1"/>
<evidence type="ECO:0000256" key="6">
    <source>
        <dbReference type="PROSITE-ProRule" id="PRU01016"/>
    </source>
</evidence>
<dbReference type="GO" id="GO:0009307">
    <property type="term" value="P:DNA restriction-modification system"/>
    <property type="evidence" value="ECO:0007669"/>
    <property type="project" value="UniProtKB-KW"/>
</dbReference>
<accession>A0A174BCD3</accession>
<evidence type="ECO:0000256" key="2">
    <source>
        <dbReference type="ARBA" id="ARBA00022603"/>
    </source>
</evidence>
<dbReference type="Proteomes" id="UP000095431">
    <property type="component" value="Unassembled WGS sequence"/>
</dbReference>
<dbReference type="PANTHER" id="PTHR46098">
    <property type="entry name" value="TRNA (CYTOSINE(38)-C(5))-METHYLTRANSFERASE"/>
    <property type="match status" value="1"/>
</dbReference>
<keyword evidence="4 6" id="KW-0949">S-adenosyl-L-methionine</keyword>
<dbReference type="RefSeq" id="WP_055200128.1">
    <property type="nucleotide sequence ID" value="NZ_BTHH01000009.1"/>
</dbReference>
<dbReference type="GO" id="GO:0003886">
    <property type="term" value="F:DNA (cytosine-5-)-methyltransferase activity"/>
    <property type="evidence" value="ECO:0007669"/>
    <property type="project" value="UniProtKB-EC"/>
</dbReference>
<dbReference type="EMBL" id="CYZN01000008">
    <property type="protein sequence ID" value="CUN97376.1"/>
    <property type="molecule type" value="Genomic_DNA"/>
</dbReference>
<evidence type="ECO:0000256" key="1">
    <source>
        <dbReference type="ARBA" id="ARBA00011975"/>
    </source>
</evidence>
<dbReference type="GO" id="GO:0032259">
    <property type="term" value="P:methylation"/>
    <property type="evidence" value="ECO:0007669"/>
    <property type="project" value="UniProtKB-KW"/>
</dbReference>
<dbReference type="PANTHER" id="PTHR46098:SF1">
    <property type="entry name" value="TRNA (CYTOSINE(38)-C(5))-METHYLTRANSFERASE"/>
    <property type="match status" value="1"/>
</dbReference>
<dbReference type="InterPro" id="IPR001525">
    <property type="entry name" value="C5_MeTfrase"/>
</dbReference>
<comment type="similarity">
    <text evidence="6 7">Belongs to the class I-like SAM-binding methyltransferase superfamily. C5-methyltransferase family.</text>
</comment>
<gene>
    <name evidence="8" type="primary">hhaIM</name>
    <name evidence="8" type="ORF">ERS852478_01532</name>
</gene>
<evidence type="ECO:0000256" key="7">
    <source>
        <dbReference type="RuleBase" id="RU000416"/>
    </source>
</evidence>
<keyword evidence="3 6" id="KW-0808">Transferase</keyword>
<dbReference type="SUPFAM" id="SSF53335">
    <property type="entry name" value="S-adenosyl-L-methionine-dependent methyltransferases"/>
    <property type="match status" value="1"/>
</dbReference>
<dbReference type="AlphaFoldDB" id="A0A174BCD3"/>
<sequence length="306" mass="33669">MSALTHFSLFSGIGGIDLAAEAAGFTTVCQCEWADFPMEVLKKHWPQVPKFRDITTVTKEAFFEKTGQETTTLISGGFPCQPFSSAGKQRGFEDERYLWPEMLRVIRELHPSWVLGENVAGFIHLGLDKTVFDLEQAGYAVRVFVLPAVAVGAWHERKRTFIIGHAASHAPCQRHGGCGENCRCADDPDRELPKIQSQRNRMDGAAVMGGLQTAGQPAGGCETEPRLGGMADGIPPEMDGHSMWAKEPAQIPYLISDPPANVAKRLKTLGNAVVPPQVYPILRYIAEIETGRCRNRQQGGDRIWNP</sequence>
<evidence type="ECO:0000256" key="5">
    <source>
        <dbReference type="ARBA" id="ARBA00022747"/>
    </source>
</evidence>